<sequence length="170" mass="19119">MIPFQVREIHHIALVCKDIDRTIDFYTNIMGFNLTRVHTLSDGGKHYSFEMSHGIEIAFFWFPNAPQTAPGIASVKPDAWQTGNITTAHASMHHLAFTVLLEALEEYRNQLETKDIFVTPVLHQKAARFGQQSESDNPSATASFYFFDPNGILLEFAANVCESSNLISQI</sequence>
<keyword evidence="3" id="KW-1185">Reference proteome</keyword>
<name>A0ABV0KTP3_9CYAN</name>
<dbReference type="InterPro" id="IPR004360">
    <property type="entry name" value="Glyas_Fos-R_dOase_dom"/>
</dbReference>
<dbReference type="EMBL" id="JAMPLM010000063">
    <property type="protein sequence ID" value="MEP1062371.1"/>
    <property type="molecule type" value="Genomic_DNA"/>
</dbReference>
<dbReference type="Proteomes" id="UP001476950">
    <property type="component" value="Unassembled WGS sequence"/>
</dbReference>
<feature type="domain" description="VOC" evidence="1">
    <location>
        <begin position="8"/>
        <end position="159"/>
    </location>
</feature>
<dbReference type="InterPro" id="IPR050383">
    <property type="entry name" value="GlyoxalaseI/FosfomycinResist"/>
</dbReference>
<dbReference type="InterPro" id="IPR029068">
    <property type="entry name" value="Glyas_Bleomycin-R_OHBP_Dase"/>
</dbReference>
<protein>
    <submittedName>
        <fullName evidence="2">VOC family protein</fullName>
    </submittedName>
</protein>
<dbReference type="Gene3D" id="3.10.180.10">
    <property type="entry name" value="2,3-Dihydroxybiphenyl 1,2-Dioxygenase, domain 1"/>
    <property type="match status" value="1"/>
</dbReference>
<evidence type="ECO:0000313" key="2">
    <source>
        <dbReference type="EMBL" id="MEP1062371.1"/>
    </source>
</evidence>
<comment type="caution">
    <text evidence="2">The sequence shown here is derived from an EMBL/GenBank/DDBJ whole genome shotgun (WGS) entry which is preliminary data.</text>
</comment>
<dbReference type="PROSITE" id="PS51819">
    <property type="entry name" value="VOC"/>
    <property type="match status" value="1"/>
</dbReference>
<dbReference type="InterPro" id="IPR037523">
    <property type="entry name" value="VOC_core"/>
</dbReference>
<dbReference type="SUPFAM" id="SSF54593">
    <property type="entry name" value="Glyoxalase/Bleomycin resistance protein/Dihydroxybiphenyl dioxygenase"/>
    <property type="match status" value="1"/>
</dbReference>
<proteinExistence type="predicted"/>
<organism evidence="2 3">
    <name type="scientific">Stenomitos frigidus AS-A4</name>
    <dbReference type="NCBI Taxonomy" id="2933935"/>
    <lineage>
        <taxon>Bacteria</taxon>
        <taxon>Bacillati</taxon>
        <taxon>Cyanobacteriota</taxon>
        <taxon>Cyanophyceae</taxon>
        <taxon>Leptolyngbyales</taxon>
        <taxon>Leptolyngbyaceae</taxon>
        <taxon>Stenomitos</taxon>
    </lineage>
</organism>
<dbReference type="PANTHER" id="PTHR21366">
    <property type="entry name" value="GLYOXALASE FAMILY PROTEIN"/>
    <property type="match status" value="1"/>
</dbReference>
<gene>
    <name evidence="2" type="ORF">NDI38_28770</name>
</gene>
<reference evidence="2 3" key="1">
    <citation type="submission" date="2022-04" db="EMBL/GenBank/DDBJ databases">
        <title>Positive selection, recombination, and allopatry shape intraspecific diversity of widespread and dominant cyanobacteria.</title>
        <authorList>
            <person name="Wei J."/>
            <person name="Shu W."/>
            <person name="Hu C."/>
        </authorList>
    </citation>
    <scope>NUCLEOTIDE SEQUENCE [LARGE SCALE GENOMIC DNA]</scope>
    <source>
        <strain evidence="2 3">AS-A4</strain>
    </source>
</reference>
<evidence type="ECO:0000259" key="1">
    <source>
        <dbReference type="PROSITE" id="PS51819"/>
    </source>
</evidence>
<dbReference type="PANTHER" id="PTHR21366:SF31">
    <property type="entry name" value="METALLOTHIOL TRANSFERASE FOSB"/>
    <property type="match status" value="1"/>
</dbReference>
<dbReference type="Pfam" id="PF00903">
    <property type="entry name" value="Glyoxalase"/>
    <property type="match status" value="1"/>
</dbReference>
<dbReference type="RefSeq" id="WP_190447074.1">
    <property type="nucleotide sequence ID" value="NZ_JAMPLM010000063.1"/>
</dbReference>
<accession>A0ABV0KTP3</accession>
<evidence type="ECO:0000313" key="3">
    <source>
        <dbReference type="Proteomes" id="UP001476950"/>
    </source>
</evidence>